<dbReference type="InterPro" id="IPR036162">
    <property type="entry name" value="Resolvase-like_N_sf"/>
</dbReference>
<dbReference type="PROSITE" id="PS00397">
    <property type="entry name" value="RECOMBINASES_1"/>
    <property type="match status" value="1"/>
</dbReference>
<dbReference type="PANTHER" id="PTHR30461:SF26">
    <property type="entry name" value="RESOLVASE HOMOLOG YNEB"/>
    <property type="match status" value="1"/>
</dbReference>
<dbReference type="RefSeq" id="WP_379716600.1">
    <property type="nucleotide sequence ID" value="NZ_JBHSMS010000006.1"/>
</dbReference>
<keyword evidence="2" id="KW-0229">DNA integration</keyword>
<dbReference type="Gene3D" id="1.10.10.60">
    <property type="entry name" value="Homeodomain-like"/>
    <property type="match status" value="1"/>
</dbReference>
<dbReference type="PANTHER" id="PTHR30461">
    <property type="entry name" value="DNA-INVERTASE FROM LAMBDOID PROPHAGE"/>
    <property type="match status" value="1"/>
</dbReference>
<dbReference type="Pfam" id="PF02796">
    <property type="entry name" value="HTH_7"/>
    <property type="match status" value="1"/>
</dbReference>
<dbReference type="InterPro" id="IPR050639">
    <property type="entry name" value="SSR_resolvase"/>
</dbReference>
<evidence type="ECO:0000313" key="8">
    <source>
        <dbReference type="Proteomes" id="UP001596031"/>
    </source>
</evidence>
<evidence type="ECO:0000256" key="3">
    <source>
        <dbReference type="ARBA" id="ARBA00023125"/>
    </source>
</evidence>
<dbReference type="CDD" id="cd00569">
    <property type="entry name" value="HTH_Hin_like"/>
    <property type="match status" value="1"/>
</dbReference>
<dbReference type="SMART" id="SM00857">
    <property type="entry name" value="Resolvase"/>
    <property type="match status" value="1"/>
</dbReference>
<sequence>MATGQTVGYVRVSSVDQNLARQLDGIKLDRLFEDKASGKDVKRPALVALQAFVREGDTVMVHSIDRLARNLVDLRAIVSGLNDKGVAVTFVKENLTFSADTSSPMNTLMLSMMGAFAEFERSMILERQREGIAAAKAAGKPTGRPERLKPADVEAIKARCVAGESKAALAAEYKVSRGTIYAALKS</sequence>
<reference evidence="8" key="1">
    <citation type="journal article" date="2019" name="Int. J. Syst. Evol. Microbiol.">
        <title>The Global Catalogue of Microorganisms (GCM) 10K type strain sequencing project: providing services to taxonomists for standard genome sequencing and annotation.</title>
        <authorList>
            <consortium name="The Broad Institute Genomics Platform"/>
            <consortium name="The Broad Institute Genome Sequencing Center for Infectious Disease"/>
            <person name="Wu L."/>
            <person name="Ma J."/>
        </authorList>
    </citation>
    <scope>NUCLEOTIDE SEQUENCE [LARGE SCALE GENOMIC DNA]</scope>
    <source>
        <strain evidence="8">CCUG 38813</strain>
    </source>
</reference>
<dbReference type="PROSITE" id="PS51736">
    <property type="entry name" value="RECOMBINASES_3"/>
    <property type="match status" value="1"/>
</dbReference>
<dbReference type="InterPro" id="IPR006120">
    <property type="entry name" value="Resolvase_HTH_dom"/>
</dbReference>
<evidence type="ECO:0000313" key="7">
    <source>
        <dbReference type="EMBL" id="MFC5509961.1"/>
    </source>
</evidence>
<accession>A0ABW0PBE5</accession>
<dbReference type="SUPFAM" id="SSF46689">
    <property type="entry name" value="Homeodomain-like"/>
    <property type="match status" value="1"/>
</dbReference>
<evidence type="ECO:0000256" key="5">
    <source>
        <dbReference type="PROSITE-ProRule" id="PRU10137"/>
    </source>
</evidence>
<protein>
    <submittedName>
        <fullName evidence="7">Recombinase family protein</fullName>
    </submittedName>
</protein>
<feature type="active site" description="O-(5'-phospho-DNA)-serine intermediate" evidence="5">
    <location>
        <position position="13"/>
    </location>
</feature>
<dbReference type="PROSITE" id="PS00398">
    <property type="entry name" value="RECOMBINASES_2"/>
    <property type="match status" value="1"/>
</dbReference>
<dbReference type="SUPFAM" id="SSF53041">
    <property type="entry name" value="Resolvase-like"/>
    <property type="match status" value="1"/>
</dbReference>
<dbReference type="InterPro" id="IPR006118">
    <property type="entry name" value="Recombinase_CS"/>
</dbReference>
<keyword evidence="3" id="KW-0238">DNA-binding</keyword>
<dbReference type="Gene3D" id="3.40.50.1390">
    <property type="entry name" value="Resolvase, N-terminal catalytic domain"/>
    <property type="match status" value="1"/>
</dbReference>
<dbReference type="EMBL" id="JBHSMS010000006">
    <property type="protein sequence ID" value="MFC5509961.1"/>
    <property type="molecule type" value="Genomic_DNA"/>
</dbReference>
<evidence type="ECO:0000256" key="1">
    <source>
        <dbReference type="ARBA" id="ARBA00009913"/>
    </source>
</evidence>
<evidence type="ECO:0000256" key="2">
    <source>
        <dbReference type="ARBA" id="ARBA00022908"/>
    </source>
</evidence>
<dbReference type="Proteomes" id="UP001596031">
    <property type="component" value="Unassembled WGS sequence"/>
</dbReference>
<keyword evidence="4" id="KW-0233">DNA recombination</keyword>
<evidence type="ECO:0000256" key="4">
    <source>
        <dbReference type="ARBA" id="ARBA00023172"/>
    </source>
</evidence>
<organism evidence="7 8">
    <name type="scientific">Massilia jejuensis</name>
    <dbReference type="NCBI Taxonomy" id="648894"/>
    <lineage>
        <taxon>Bacteria</taxon>
        <taxon>Pseudomonadati</taxon>
        <taxon>Pseudomonadota</taxon>
        <taxon>Betaproteobacteria</taxon>
        <taxon>Burkholderiales</taxon>
        <taxon>Oxalobacteraceae</taxon>
        <taxon>Telluria group</taxon>
        <taxon>Massilia</taxon>
    </lineage>
</organism>
<keyword evidence="8" id="KW-1185">Reference proteome</keyword>
<dbReference type="InterPro" id="IPR006119">
    <property type="entry name" value="Resolv_N"/>
</dbReference>
<gene>
    <name evidence="7" type="ORF">ACFPOU_02325</name>
</gene>
<name>A0ABW0PBE5_9BURK</name>
<feature type="domain" description="Resolvase/invertase-type recombinase catalytic" evidence="6">
    <location>
        <begin position="5"/>
        <end position="139"/>
    </location>
</feature>
<dbReference type="Pfam" id="PF00239">
    <property type="entry name" value="Resolvase"/>
    <property type="match status" value="1"/>
</dbReference>
<comment type="similarity">
    <text evidence="1">Belongs to the site-specific recombinase resolvase family.</text>
</comment>
<proteinExistence type="inferred from homology"/>
<dbReference type="InterPro" id="IPR009057">
    <property type="entry name" value="Homeodomain-like_sf"/>
</dbReference>
<dbReference type="CDD" id="cd03768">
    <property type="entry name" value="SR_ResInv"/>
    <property type="match status" value="1"/>
</dbReference>
<evidence type="ECO:0000259" key="6">
    <source>
        <dbReference type="PROSITE" id="PS51736"/>
    </source>
</evidence>
<comment type="caution">
    <text evidence="7">The sequence shown here is derived from an EMBL/GenBank/DDBJ whole genome shotgun (WGS) entry which is preliminary data.</text>
</comment>